<dbReference type="Gene3D" id="2.60.120.1540">
    <property type="match status" value="1"/>
</dbReference>
<dbReference type="SMART" id="SM01360">
    <property type="entry name" value="A2M"/>
    <property type="match status" value="1"/>
</dbReference>
<evidence type="ECO:0000256" key="2">
    <source>
        <dbReference type="ARBA" id="ARBA00022690"/>
    </source>
</evidence>
<dbReference type="Gene3D" id="2.60.40.10">
    <property type="entry name" value="Immunoglobulins"/>
    <property type="match status" value="1"/>
</dbReference>
<dbReference type="SUPFAM" id="SSF48239">
    <property type="entry name" value="Terpenoid cyclases/Protein prenyltransferases"/>
    <property type="match status" value="1"/>
</dbReference>
<keyword evidence="2" id="KW-0646">Protease inhibitor</keyword>
<dbReference type="GO" id="GO:0005615">
    <property type="term" value="C:extracellular space"/>
    <property type="evidence" value="ECO:0007669"/>
    <property type="project" value="InterPro"/>
</dbReference>
<dbReference type="HOGENOM" id="CLU_525391_0_0_1"/>
<keyword evidence="4" id="KW-1133">Transmembrane helix</keyword>
<dbReference type="EMBL" id="AAQR03191392">
    <property type="status" value="NOT_ANNOTATED_CDS"/>
    <property type="molecule type" value="Genomic_DNA"/>
</dbReference>
<feature type="domain" description="Alpha-2-macroglobulin" evidence="5">
    <location>
        <begin position="13"/>
        <end position="104"/>
    </location>
</feature>
<keyword evidence="4" id="KW-0812">Transmembrane</keyword>
<dbReference type="Gene3D" id="2.20.130.20">
    <property type="match status" value="1"/>
</dbReference>
<keyword evidence="7" id="KW-1185">Reference proteome</keyword>
<dbReference type="OMA" id="SEKIAMW"/>
<dbReference type="EMBL" id="AAQR03191396">
    <property type="status" value="NOT_ANNOTATED_CDS"/>
    <property type="molecule type" value="Genomic_DNA"/>
</dbReference>
<dbReference type="PANTHER" id="PTHR11412:SF116">
    <property type="entry name" value="PREGNANCY ZONE PROTEIN"/>
    <property type="match status" value="1"/>
</dbReference>
<dbReference type="AlphaFoldDB" id="H0XSQ1"/>
<dbReference type="InterPro" id="IPR001599">
    <property type="entry name" value="Macroglobln_a2"/>
</dbReference>
<evidence type="ECO:0000256" key="1">
    <source>
        <dbReference type="ARBA" id="ARBA00010952"/>
    </source>
</evidence>
<keyword evidence="4" id="KW-0472">Membrane</keyword>
<dbReference type="Proteomes" id="UP000005225">
    <property type="component" value="Unassembled WGS sequence"/>
</dbReference>
<dbReference type="eggNOG" id="KOG1366">
    <property type="taxonomic scope" value="Eukaryota"/>
</dbReference>
<dbReference type="GO" id="GO:0004867">
    <property type="term" value="F:serine-type endopeptidase inhibitor activity"/>
    <property type="evidence" value="ECO:0007669"/>
    <property type="project" value="UniProtKB-KW"/>
</dbReference>
<reference evidence="7" key="1">
    <citation type="submission" date="2011-03" db="EMBL/GenBank/DDBJ databases">
        <title>Version 3 of the genome sequence of Otolemur garnettii (Bushbaby).</title>
        <authorList>
            <consortium name="The Broad Institute Genome Sequencing Platform"/>
            <person name="Di Palma F."/>
            <person name="Johnson J."/>
            <person name="Lander E.S."/>
            <person name="Lindblad-Toh K."/>
            <person name="Jaffe D.B."/>
            <person name="Gnerre S."/>
            <person name="MacCallum I."/>
            <person name="Przybylski D."/>
            <person name="Ribeiro F.J."/>
            <person name="Burton J.N."/>
            <person name="Walker B.J."/>
            <person name="Sharpe T."/>
            <person name="Hall G."/>
        </authorList>
    </citation>
    <scope>NUCLEOTIDE SEQUENCE [LARGE SCALE GENOMIC DNA]</scope>
</reference>
<dbReference type="InterPro" id="IPR011626">
    <property type="entry name" value="Alpha-macroglobulin_TED"/>
</dbReference>
<dbReference type="InterPro" id="IPR013783">
    <property type="entry name" value="Ig-like_fold"/>
</dbReference>
<evidence type="ECO:0000259" key="5">
    <source>
        <dbReference type="SMART" id="SM01360"/>
    </source>
</evidence>
<evidence type="ECO:0000313" key="7">
    <source>
        <dbReference type="Proteomes" id="UP000005225"/>
    </source>
</evidence>
<dbReference type="InterPro" id="IPR008930">
    <property type="entry name" value="Terpenoid_cyclase/PrenylTrfase"/>
</dbReference>
<evidence type="ECO:0000256" key="3">
    <source>
        <dbReference type="ARBA" id="ARBA00022900"/>
    </source>
</evidence>
<evidence type="ECO:0000313" key="6">
    <source>
        <dbReference type="Ensembl" id="ENSOGAP00000019143.1"/>
    </source>
</evidence>
<dbReference type="Ensembl" id="ENSOGAT00000031263.1">
    <property type="protein sequence ID" value="ENSOGAP00000019143.1"/>
    <property type="gene ID" value="ENSOGAG00000027004.1"/>
</dbReference>
<dbReference type="PANTHER" id="PTHR11412">
    <property type="entry name" value="MACROGLOBULIN / COMPLEMENT"/>
    <property type="match status" value="1"/>
</dbReference>
<keyword evidence="3" id="KW-0722">Serine protease inhibitor</keyword>
<accession>H0XSQ1</accession>
<dbReference type="EMBL" id="AAQR03191393">
    <property type="status" value="NOT_ANNOTATED_CDS"/>
    <property type="molecule type" value="Genomic_DNA"/>
</dbReference>
<dbReference type="Gene3D" id="1.50.10.20">
    <property type="match status" value="2"/>
</dbReference>
<proteinExistence type="inferred from homology"/>
<feature type="transmembrane region" description="Helical" evidence="4">
    <location>
        <begin position="102"/>
        <end position="122"/>
    </location>
</feature>
<dbReference type="InParanoid" id="H0XSQ1"/>
<name>H0XSQ1_OTOGA</name>
<protein>
    <recommendedName>
        <fullName evidence="5">Alpha-2-macroglobulin domain-containing protein</fullName>
    </recommendedName>
</protein>
<dbReference type="GO" id="GO:0002020">
    <property type="term" value="F:protease binding"/>
    <property type="evidence" value="ECO:0007669"/>
    <property type="project" value="TreeGrafter"/>
</dbReference>
<comment type="similarity">
    <text evidence="1">Belongs to the protease inhibitor I39 (alpha-2-macroglobulin) family.</text>
</comment>
<dbReference type="GeneTree" id="ENSGT00940000163775"/>
<dbReference type="STRING" id="30611.ENSOGAP00000019143"/>
<dbReference type="SUPFAM" id="SSF81296">
    <property type="entry name" value="E set domains"/>
    <property type="match status" value="1"/>
</dbReference>
<sequence length="519" mass="58707">PVKEIVRKYFPETWIWDLVELDLSGGKELEMKVPDTITEWKASAFCLSETTGLGLSPVVPFQVFQPFFLELSLPYSVVRGEAFTLKATVSNYLSHCIRKKHLILVLALGKILSIYPNFYLFFNSLIVNHKIHSCVPYPVPMSLHKLVVGVGAGQCAAGNLICLPEREGKKYAVSIHLFKKPQKCSRNKLYMINLNFTEKLIVALVETWIASKQREMKGCIQTMQKRFITKTEHLSHFPYLDIFCRKFLVFKNPHTIDVILTGKMKEEGVFTLCIKRGGEGEDRKRMGCSKIRRNHSGNAVLMVGLTAFVLKSFAQAQTFIFVENSHIVNALSWLSQKQKENGCFQMSGSLLNNAMKVMSFLIFLWFPKIVIFLQFRHSFEKGWQTLNLQKSNNEVEMTSYVLLAYLTVQPAPSSGDLSKASRIVKWITKQQNPHGGFSSTQDTVVALQALSKYGAATFTKNEKAALVTVKSSDAFSKEFQVDDANRLLLQEVRLPEIPGEYNTTVSGSGCVYLQKTLRH</sequence>
<dbReference type="InterPro" id="IPR014756">
    <property type="entry name" value="Ig_E-set"/>
</dbReference>
<reference evidence="6" key="3">
    <citation type="submission" date="2025-09" db="UniProtKB">
        <authorList>
            <consortium name="Ensembl"/>
        </authorList>
    </citation>
    <scope>IDENTIFICATION</scope>
</reference>
<dbReference type="Pfam" id="PF00207">
    <property type="entry name" value="A2M"/>
    <property type="match status" value="1"/>
</dbReference>
<evidence type="ECO:0000256" key="4">
    <source>
        <dbReference type="SAM" id="Phobius"/>
    </source>
</evidence>
<dbReference type="EMBL" id="AAQR03191395">
    <property type="status" value="NOT_ANNOTATED_CDS"/>
    <property type="molecule type" value="Genomic_DNA"/>
</dbReference>
<organism evidence="6 7">
    <name type="scientific">Otolemur garnettii</name>
    <name type="common">Small-eared galago</name>
    <name type="synonym">Garnett's greater bushbaby</name>
    <dbReference type="NCBI Taxonomy" id="30611"/>
    <lineage>
        <taxon>Eukaryota</taxon>
        <taxon>Metazoa</taxon>
        <taxon>Chordata</taxon>
        <taxon>Craniata</taxon>
        <taxon>Vertebrata</taxon>
        <taxon>Euteleostomi</taxon>
        <taxon>Mammalia</taxon>
        <taxon>Eutheria</taxon>
        <taxon>Euarchontoglires</taxon>
        <taxon>Primates</taxon>
        <taxon>Strepsirrhini</taxon>
        <taxon>Lorisiformes</taxon>
        <taxon>Galagidae</taxon>
        <taxon>Otolemur</taxon>
    </lineage>
</organism>
<dbReference type="EMBL" id="AAQR03191394">
    <property type="status" value="NOT_ANNOTATED_CDS"/>
    <property type="molecule type" value="Genomic_DNA"/>
</dbReference>
<dbReference type="Pfam" id="PF07678">
    <property type="entry name" value="TED_complement"/>
    <property type="match status" value="2"/>
</dbReference>
<reference evidence="6" key="2">
    <citation type="submission" date="2025-08" db="UniProtKB">
        <authorList>
            <consortium name="Ensembl"/>
        </authorList>
    </citation>
    <scope>IDENTIFICATION</scope>
</reference>
<dbReference type="InterPro" id="IPR050473">
    <property type="entry name" value="A2M/Complement_sys"/>
</dbReference>